<evidence type="ECO:0000256" key="1">
    <source>
        <dbReference type="ARBA" id="ARBA00004606"/>
    </source>
</evidence>
<dbReference type="GO" id="GO:0005794">
    <property type="term" value="C:Golgi apparatus"/>
    <property type="evidence" value="ECO:0007669"/>
    <property type="project" value="TreeGrafter"/>
</dbReference>
<reference evidence="13 14" key="1">
    <citation type="journal article" date="2018" name="Nat. Ecol. Evol.">
        <title>Shark genomes provide insights into elasmobranch evolution and the origin of vertebrates.</title>
        <authorList>
            <person name="Hara Y"/>
            <person name="Yamaguchi K"/>
            <person name="Onimaru K"/>
            <person name="Kadota M"/>
            <person name="Koyanagi M"/>
            <person name="Keeley SD"/>
            <person name="Tatsumi K"/>
            <person name="Tanaka K"/>
            <person name="Motone F"/>
            <person name="Kageyama Y"/>
            <person name="Nozu R"/>
            <person name="Adachi N"/>
            <person name="Nishimura O"/>
            <person name="Nakagawa R"/>
            <person name="Tanegashima C"/>
            <person name="Kiyatake I"/>
            <person name="Matsumoto R"/>
            <person name="Murakumo K"/>
            <person name="Nishida K"/>
            <person name="Terakita A"/>
            <person name="Kuratani S"/>
            <person name="Sato K"/>
            <person name="Hyodo S Kuraku.S."/>
        </authorList>
    </citation>
    <scope>NUCLEOTIDE SEQUENCE [LARGE SCALE GENOMIC DNA]</scope>
</reference>
<evidence type="ECO:0000256" key="11">
    <source>
        <dbReference type="PIRSR" id="PIRSR605076-3"/>
    </source>
</evidence>
<keyword evidence="11" id="KW-0479">Metal-binding</keyword>
<comment type="caution">
    <text evidence="13">The sequence shown here is derived from an EMBL/GenBank/DDBJ whole genome shotgun (WGS) entry which is preliminary data.</text>
</comment>
<feature type="active site" description="Nucleophile" evidence="9">
    <location>
        <position position="298"/>
    </location>
</feature>
<comment type="cofactor">
    <cofactor evidence="11">
        <name>Mn(2+)</name>
        <dbReference type="ChEBI" id="CHEBI:29035"/>
    </cofactor>
    <text evidence="11">Binds 1 Mn(2+) ion per subunit.</text>
</comment>
<keyword evidence="5 12" id="KW-0812">Transmembrane</keyword>
<dbReference type="InterPro" id="IPR005076">
    <property type="entry name" value="Glyco_trans_6"/>
</dbReference>
<keyword evidence="7 12" id="KW-1133">Transmembrane helix</keyword>
<keyword evidence="4" id="KW-0808">Transferase</keyword>
<keyword evidence="14" id="KW-1185">Reference proteome</keyword>
<comment type="subcellular location">
    <subcellularLocation>
        <location evidence="1">Membrane</location>
        <topology evidence="1">Single-pass type II membrane protein</topology>
    </subcellularLocation>
</comment>
<dbReference type="FunFam" id="3.90.550.10:FF:000022">
    <property type="entry name" value="Histo-blood group ABO system transferase"/>
    <property type="match status" value="1"/>
</dbReference>
<evidence type="ECO:0000256" key="2">
    <source>
        <dbReference type="ARBA" id="ARBA00010413"/>
    </source>
</evidence>
<evidence type="ECO:0000256" key="7">
    <source>
        <dbReference type="ARBA" id="ARBA00022989"/>
    </source>
</evidence>
<dbReference type="Pfam" id="PF03414">
    <property type="entry name" value="Glyco_transf_6"/>
    <property type="match status" value="1"/>
</dbReference>
<comment type="similarity">
    <text evidence="2">Belongs to the glycosyltransferase 6 family.</text>
</comment>
<dbReference type="PANTHER" id="PTHR10462">
    <property type="entry name" value="GLYCOSYLTRANSFERASE-RELATED"/>
    <property type="match status" value="1"/>
</dbReference>
<organism evidence="13 14">
    <name type="scientific">Scyliorhinus torazame</name>
    <name type="common">Cloudy catshark</name>
    <name type="synonym">Catulus torazame</name>
    <dbReference type="NCBI Taxonomy" id="75743"/>
    <lineage>
        <taxon>Eukaryota</taxon>
        <taxon>Metazoa</taxon>
        <taxon>Chordata</taxon>
        <taxon>Craniata</taxon>
        <taxon>Vertebrata</taxon>
        <taxon>Chondrichthyes</taxon>
        <taxon>Elasmobranchii</taxon>
        <taxon>Galeomorphii</taxon>
        <taxon>Galeoidea</taxon>
        <taxon>Carcharhiniformes</taxon>
        <taxon>Scyliorhinidae</taxon>
        <taxon>Scyliorhinus</taxon>
    </lineage>
</organism>
<feature type="binding site" evidence="10">
    <location>
        <position position="241"/>
    </location>
    <ligand>
        <name>an alpha-L-fucosyl-(1-&gt;2)-beta-D-galactosyl derivative</name>
        <dbReference type="ChEBI" id="CHEBI:140327"/>
    </ligand>
</feature>
<accession>A0A401PBX7</accession>
<feature type="binding site" evidence="10">
    <location>
        <position position="298"/>
    </location>
    <ligand>
        <name>an alpha-L-fucosyl-(1-&gt;2)-beta-D-galactosyl derivative</name>
        <dbReference type="ChEBI" id="CHEBI:140327"/>
    </ligand>
</feature>
<dbReference type="GO" id="GO:0046872">
    <property type="term" value="F:metal ion binding"/>
    <property type="evidence" value="ECO:0007669"/>
    <property type="project" value="UniProtKB-KW"/>
</dbReference>
<dbReference type="STRING" id="75743.A0A401PBX7"/>
<evidence type="ECO:0000256" key="5">
    <source>
        <dbReference type="ARBA" id="ARBA00022692"/>
    </source>
</evidence>
<keyword evidence="8 12" id="KW-0472">Membrane</keyword>
<proteinExistence type="inferred from homology"/>
<evidence type="ECO:0000256" key="3">
    <source>
        <dbReference type="ARBA" id="ARBA00022676"/>
    </source>
</evidence>
<evidence type="ECO:0000256" key="9">
    <source>
        <dbReference type="PIRSR" id="PIRSR605076-1"/>
    </source>
</evidence>
<keyword evidence="11" id="KW-0464">Manganese</keyword>
<dbReference type="SUPFAM" id="SSF53448">
    <property type="entry name" value="Nucleotide-diphospho-sugar transferases"/>
    <property type="match status" value="1"/>
</dbReference>
<dbReference type="OrthoDB" id="10013941at2759"/>
<evidence type="ECO:0008006" key="15">
    <source>
        <dbReference type="Google" id="ProtNLM"/>
    </source>
</evidence>
<dbReference type="GO" id="GO:0016020">
    <property type="term" value="C:membrane"/>
    <property type="evidence" value="ECO:0007669"/>
    <property type="project" value="UniProtKB-SubCell"/>
</dbReference>
<dbReference type="PANTHER" id="PTHR10462:SF33">
    <property type="entry name" value="ALPHA-1,3-GALACTOSYLTRANSFERASE 2"/>
    <property type="match status" value="1"/>
</dbReference>
<feature type="binding site" evidence="11">
    <location>
        <position position="207"/>
    </location>
    <ligand>
        <name>Mn(2+)</name>
        <dbReference type="ChEBI" id="CHEBI:29035"/>
    </ligand>
</feature>
<protein>
    <recommendedName>
        <fullName evidence="15">Alpha 1,3-galactosyltransferase 2</fullName>
    </recommendedName>
</protein>
<evidence type="ECO:0000256" key="8">
    <source>
        <dbReference type="ARBA" id="ARBA00023136"/>
    </source>
</evidence>
<feature type="transmembrane region" description="Helical" evidence="12">
    <location>
        <begin position="21"/>
        <end position="40"/>
    </location>
</feature>
<feature type="binding site" evidence="10">
    <location>
        <begin position="112"/>
        <end position="114"/>
    </location>
    <ligand>
        <name>UDP-N-acetyl-alpha-D-galactosamine</name>
        <dbReference type="ChEBI" id="CHEBI:67138"/>
    </ligand>
</feature>
<dbReference type="GO" id="GO:0005975">
    <property type="term" value="P:carbohydrate metabolic process"/>
    <property type="evidence" value="ECO:0007669"/>
    <property type="project" value="InterPro"/>
</dbReference>
<dbReference type="EMBL" id="BFAA01000294">
    <property type="protein sequence ID" value="GCB70617.1"/>
    <property type="molecule type" value="Genomic_DNA"/>
</dbReference>
<dbReference type="InterPro" id="IPR029044">
    <property type="entry name" value="Nucleotide-diphossugar_trans"/>
</dbReference>
<name>A0A401PBX7_SCYTO</name>
<sequence>MAPRWLSYGRYFVTKHKCVSLILAIIVIYSVMGLAFFRFMEGLIPMDVCHYPKGFKSKPGNHVDNYLDYWSRTDVQTCTNWKAPIIWDGTFNPEQYDAMYKKKNIVIGLTVFAVGKYLDMYLENFLVSADEYFMPGFPVIYYVFVDDLLKLERLRLRLRPRARRKVKEFQVERHKRWQDISMFRMRKISRLIEDHVKHEANYVFCFDVDQRFQGRFGTETLSESVALLHAWFYRRPKFMYTYDHNPLSAAYLESEGDYYYHAAVFGGIWQRVQNLTETCDRGITQDKQENVEAVWHDESHLNKYFWLHKPTKVLSPEYCWDPMIGWRRDIRVIRLLWAKKQYDISRQTN</sequence>
<evidence type="ECO:0000256" key="12">
    <source>
        <dbReference type="SAM" id="Phobius"/>
    </source>
</evidence>
<dbReference type="GO" id="GO:0031982">
    <property type="term" value="C:vesicle"/>
    <property type="evidence" value="ECO:0007669"/>
    <property type="project" value="TreeGrafter"/>
</dbReference>
<feature type="binding site" evidence="10">
    <location>
        <begin position="207"/>
        <end position="209"/>
    </location>
    <ligand>
        <name>UDP-N-acetyl-alpha-D-galactosamine</name>
        <dbReference type="ChEBI" id="CHEBI:67138"/>
    </ligand>
</feature>
<evidence type="ECO:0000256" key="10">
    <source>
        <dbReference type="PIRSR" id="PIRSR605076-2"/>
    </source>
</evidence>
<dbReference type="OMA" id="FGMGDFY"/>
<dbReference type="Gene3D" id="3.90.550.10">
    <property type="entry name" value="Spore Coat Polysaccharide Biosynthesis Protein SpsA, Chain A"/>
    <property type="match status" value="1"/>
</dbReference>
<feature type="binding site" evidence="11">
    <location>
        <position position="209"/>
    </location>
    <ligand>
        <name>Mn(2+)</name>
        <dbReference type="ChEBI" id="CHEBI:29035"/>
    </ligand>
</feature>
<dbReference type="AlphaFoldDB" id="A0A401PBX7"/>
<evidence type="ECO:0000313" key="14">
    <source>
        <dbReference type="Proteomes" id="UP000288216"/>
    </source>
</evidence>
<evidence type="ECO:0000313" key="13">
    <source>
        <dbReference type="EMBL" id="GCB70617.1"/>
    </source>
</evidence>
<evidence type="ECO:0000256" key="6">
    <source>
        <dbReference type="ARBA" id="ARBA00022968"/>
    </source>
</evidence>
<dbReference type="GO" id="GO:0016758">
    <property type="term" value="F:hexosyltransferase activity"/>
    <property type="evidence" value="ECO:0007669"/>
    <property type="project" value="InterPro"/>
</dbReference>
<gene>
    <name evidence="13" type="ORF">scyTo_0001324</name>
</gene>
<feature type="binding site" evidence="10">
    <location>
        <position position="117"/>
    </location>
    <ligand>
        <name>UDP-N-acetyl-alpha-D-galactosamine</name>
        <dbReference type="ChEBI" id="CHEBI:67138"/>
    </ligand>
</feature>
<evidence type="ECO:0000256" key="4">
    <source>
        <dbReference type="ARBA" id="ARBA00022679"/>
    </source>
</evidence>
<dbReference type="Proteomes" id="UP000288216">
    <property type="component" value="Unassembled WGS sequence"/>
</dbReference>
<keyword evidence="3" id="KW-0328">Glycosyltransferase</keyword>
<keyword evidence="6" id="KW-0735">Signal-anchor</keyword>
<feature type="binding site" evidence="10">
    <location>
        <position position="321"/>
    </location>
    <ligand>
        <name>an alpha-L-fucosyl-(1-&gt;2)-beta-D-galactosyl derivative</name>
        <dbReference type="ChEBI" id="CHEBI:140327"/>
    </ligand>
</feature>
<feature type="binding site" evidence="10">
    <location>
        <position position="229"/>
    </location>
    <ligand>
        <name>an alpha-L-fucosyl-(1-&gt;2)-beta-D-galactosyl derivative</name>
        <dbReference type="ChEBI" id="CHEBI:140327"/>
    </ligand>
</feature>